<evidence type="ECO:0000313" key="9">
    <source>
        <dbReference type="Proteomes" id="UP001162480"/>
    </source>
</evidence>
<organism evidence="8 9">
    <name type="scientific">Octopus vulgaris</name>
    <name type="common">Common octopus</name>
    <dbReference type="NCBI Taxonomy" id="6645"/>
    <lineage>
        <taxon>Eukaryota</taxon>
        <taxon>Metazoa</taxon>
        <taxon>Spiralia</taxon>
        <taxon>Lophotrochozoa</taxon>
        <taxon>Mollusca</taxon>
        <taxon>Cephalopoda</taxon>
        <taxon>Coleoidea</taxon>
        <taxon>Octopodiformes</taxon>
        <taxon>Octopoda</taxon>
        <taxon>Incirrata</taxon>
        <taxon>Octopodidae</taxon>
        <taxon>Octopus</taxon>
    </lineage>
</organism>
<dbReference type="Gene3D" id="3.40.50.1820">
    <property type="entry name" value="alpha/beta hydrolase"/>
    <property type="match status" value="1"/>
</dbReference>
<evidence type="ECO:0000259" key="7">
    <source>
        <dbReference type="Pfam" id="PF25041"/>
    </source>
</evidence>
<feature type="domain" description="E3 UFM1-protein ligase-like C-terminal" evidence="7">
    <location>
        <begin position="832"/>
        <end position="940"/>
    </location>
</feature>
<name>A0AA36F1V9_OCTVU</name>
<evidence type="ECO:0000256" key="3">
    <source>
        <dbReference type="ARBA" id="ARBA00022786"/>
    </source>
</evidence>
<dbReference type="Pfam" id="PF25870">
    <property type="entry name" value="WHD_UFL1_5th"/>
    <property type="match status" value="1"/>
</dbReference>
<protein>
    <submittedName>
        <fullName evidence="8">E3 UFM1-protein ligase 1-like</fullName>
    </submittedName>
</protein>
<dbReference type="GO" id="GO:0005789">
    <property type="term" value="C:endoplasmic reticulum membrane"/>
    <property type="evidence" value="ECO:0007669"/>
    <property type="project" value="TreeGrafter"/>
</dbReference>
<dbReference type="GO" id="GO:0016874">
    <property type="term" value="F:ligase activity"/>
    <property type="evidence" value="ECO:0007669"/>
    <property type="project" value="UniProtKB-KW"/>
</dbReference>
<dbReference type="SUPFAM" id="SSF53474">
    <property type="entry name" value="alpha/beta-Hydrolases"/>
    <property type="match status" value="1"/>
</dbReference>
<evidence type="ECO:0000313" key="8">
    <source>
        <dbReference type="EMBL" id="CAI9721444.1"/>
    </source>
</evidence>
<reference evidence="8" key="1">
    <citation type="submission" date="2023-08" db="EMBL/GenBank/DDBJ databases">
        <authorList>
            <person name="Alioto T."/>
            <person name="Alioto T."/>
            <person name="Gomez Garrido J."/>
        </authorList>
    </citation>
    <scope>NUCLEOTIDE SEQUENCE</scope>
</reference>
<dbReference type="GO" id="GO:0034976">
    <property type="term" value="P:response to endoplasmic reticulum stress"/>
    <property type="evidence" value="ECO:0007669"/>
    <property type="project" value="TreeGrafter"/>
</dbReference>
<dbReference type="Pfam" id="PF25041">
    <property type="entry name" value="UFL1_C"/>
    <property type="match status" value="1"/>
</dbReference>
<dbReference type="EMBL" id="OX597817">
    <property type="protein sequence ID" value="CAI9721444.1"/>
    <property type="molecule type" value="Genomic_DNA"/>
</dbReference>
<dbReference type="GO" id="GO:1990592">
    <property type="term" value="P:protein K69-linked ufmylation"/>
    <property type="evidence" value="ECO:0007669"/>
    <property type="project" value="TreeGrafter"/>
</dbReference>
<gene>
    <name evidence="8" type="ORF">OCTVUL_1B031180</name>
</gene>
<dbReference type="InterPro" id="IPR056579">
    <property type="entry name" value="Ufl1_N"/>
</dbReference>
<feature type="region of interest" description="Disordered" evidence="4">
    <location>
        <begin position="573"/>
        <end position="638"/>
    </location>
</feature>
<dbReference type="InterPro" id="IPR056761">
    <property type="entry name" value="Ufl1-like_C"/>
</dbReference>
<evidence type="ECO:0000259" key="5">
    <source>
        <dbReference type="Pfam" id="PF09743"/>
    </source>
</evidence>
<feature type="compositionally biased region" description="Gly residues" evidence="4">
    <location>
        <begin position="591"/>
        <end position="600"/>
    </location>
</feature>
<dbReference type="PANTHER" id="PTHR31057">
    <property type="entry name" value="E3 UFM1-PROTEIN LIGASE 1"/>
    <property type="match status" value="1"/>
</dbReference>
<dbReference type="Pfam" id="PF23659">
    <property type="entry name" value="UFL1"/>
    <property type="match status" value="1"/>
</dbReference>
<dbReference type="InterPro" id="IPR018611">
    <property type="entry name" value="Ufl1"/>
</dbReference>
<keyword evidence="3" id="KW-0833">Ubl conjugation pathway</keyword>
<evidence type="ECO:0000256" key="1">
    <source>
        <dbReference type="ARBA" id="ARBA00010789"/>
    </source>
</evidence>
<sequence length="956" mass="107563">MLSCRSGFQAIVKEKSPNAIGMHCTLHQALMVKTMPDHLKNLLNDLVKVEHLDLSNVCIAGHSFGGATTIMVLAKDKRFRGTCHQSSTDFQFLCNHYMGRIMKFCHNLAPKDAIDITGKIVQGFLCKIIGITDKELHEDLLTGKHEWLICGTNKSSTKERGNVTSIVKSSTTMATWDEINELRANFARIQSVSSHQKLSEKNVVEVVSKLLELKLIDVIYTTDGKEYLTLQHLDKEILDELYVHGGRINLTDLKNILCVDFSHIESRVNELIKTTPGLSFVLGQLINSNYKEYIAEEIDEKLQERGHVLLTDLVLHYDLPKNFITLLVQQNIGGTIKGHLDTSNKDVLYTELYVSRIRAQVRGLFSAITKPTSLYNVRRKHNFQDQMFYSIVEELVGSGRLNGSITGQREKGTYHPNIFVRTQNQWVEDFYVQNGYLEYDNLARLGITNAKDFVKKMFKDEQLIYLSTCCVSVSLKEQVEASVEEALNDGSWIDISMLVPSVFNVDDIKQLLSIILSKSSNAFICCDSIAVSNKLVSECKIPFSELMRNKAIKDSKSNTAVFKVAKKLGSSMKNNEVKEDKRDSRKKKGGSKGGGGGGGASSSQAREVKTKVTKKKYCTSGSSKGGNEDSDEEVSGQHKTLSFMEIDEIEEILKKEKKLLDSPEELVTEIATQLYRPLSQEYQEMAKTVFFESTGIGSTSARKKTFAELQEKVCGMWMNILLIEKGIKLFSETVQTVLIKHMLKSICTDITNLITSAVAVDHMLSLADETQVTPDVRNNVIAKLPEPQKSQLKKLNSSLNSKSLEDFHESLNIICSPENLGILLRKPDRKKERQLLQEHRQTLIAELSSEDDPANALHLAVMILFQTFTNTFIHAPGRCVPRIIEFLEDYMAASSWETLRQFQDLVIKDMKSHNEDEHEEIIESNEGAVLEELLPELKDIAVATKPKEKQTKESSP</sequence>
<dbReference type="AlphaFoldDB" id="A0AA36F1V9"/>
<feature type="domain" description="E3 UFM1-protein ligase 1-like" evidence="6">
    <location>
        <begin position="707"/>
        <end position="827"/>
    </location>
</feature>
<dbReference type="InterPro" id="IPR029058">
    <property type="entry name" value="AB_hydrolase_fold"/>
</dbReference>
<evidence type="ECO:0000256" key="4">
    <source>
        <dbReference type="SAM" id="MobiDB-lite"/>
    </source>
</evidence>
<dbReference type="Proteomes" id="UP001162480">
    <property type="component" value="Chromosome 4"/>
</dbReference>
<dbReference type="Pfam" id="PF03403">
    <property type="entry name" value="PAF-AH_p_II"/>
    <property type="match status" value="1"/>
</dbReference>
<dbReference type="InterPro" id="IPR056580">
    <property type="entry name" value="Ufl1_dom"/>
</dbReference>
<keyword evidence="2" id="KW-0808">Transferase</keyword>
<dbReference type="GO" id="GO:0032434">
    <property type="term" value="P:regulation of proteasomal ubiquitin-dependent protein catabolic process"/>
    <property type="evidence" value="ECO:0007669"/>
    <property type="project" value="TreeGrafter"/>
</dbReference>
<proteinExistence type="inferred from homology"/>
<comment type="similarity">
    <text evidence="1">Belongs to the UFL1 family.</text>
</comment>
<evidence type="ECO:0000256" key="2">
    <source>
        <dbReference type="ARBA" id="ARBA00022679"/>
    </source>
</evidence>
<dbReference type="PANTHER" id="PTHR31057:SF0">
    <property type="entry name" value="E3 UFM1-PROTEIN LIGASE 1"/>
    <property type="match status" value="1"/>
</dbReference>
<evidence type="ECO:0000259" key="6">
    <source>
        <dbReference type="Pfam" id="PF23659"/>
    </source>
</evidence>
<accession>A0AA36F1V9</accession>
<dbReference type="GO" id="GO:0061666">
    <property type="term" value="F:UFM1 ligase activity"/>
    <property type="evidence" value="ECO:0007669"/>
    <property type="project" value="InterPro"/>
</dbReference>
<dbReference type="Pfam" id="PF09743">
    <property type="entry name" value="E3_UFM1_ligase"/>
    <property type="match status" value="1"/>
</dbReference>
<feature type="domain" description="E3 UFM1-protein ligase 1-like N-terminal" evidence="5">
    <location>
        <begin position="178"/>
        <end position="453"/>
    </location>
</feature>
<keyword evidence="9" id="KW-1185">Reference proteome</keyword>